<keyword evidence="2" id="KW-1185">Reference proteome</keyword>
<protein>
    <submittedName>
        <fullName evidence="1">Uncharacterized protein</fullName>
    </submittedName>
</protein>
<sequence length="71" mass="7740">MLFDLRNLMGALETFPPVFVVGRLPKSWGMEIAPCSPHGEPLEAPFIKQILAFGKSFPTACSVGKANRHKG</sequence>
<accession>A0ABP2SP38</accession>
<gene>
    <name evidence="1" type="ORF">BbINS_01086</name>
</gene>
<organism evidence="1 2">
    <name type="scientific">Bartonella bacilliformis INS</name>
    <dbReference type="NCBI Taxonomy" id="1206782"/>
    <lineage>
        <taxon>Bacteria</taxon>
        <taxon>Pseudomonadati</taxon>
        <taxon>Pseudomonadota</taxon>
        <taxon>Alphaproteobacteria</taxon>
        <taxon>Hyphomicrobiales</taxon>
        <taxon>Bartonellaceae</taxon>
        <taxon>Bartonella</taxon>
    </lineage>
</organism>
<dbReference type="Proteomes" id="UP000009359">
    <property type="component" value="Unassembled WGS sequence"/>
</dbReference>
<name>A0ABP2SP38_BARBA</name>
<comment type="caution">
    <text evidence="1">The sequence shown here is derived from an EMBL/GenBank/DDBJ whole genome shotgun (WGS) entry which is preliminary data.</text>
</comment>
<proteinExistence type="predicted"/>
<evidence type="ECO:0000313" key="2">
    <source>
        <dbReference type="Proteomes" id="UP000009359"/>
    </source>
</evidence>
<dbReference type="EMBL" id="AMQK01000004">
    <property type="protein sequence ID" value="EKS45864.1"/>
    <property type="molecule type" value="Genomic_DNA"/>
</dbReference>
<evidence type="ECO:0000313" key="1">
    <source>
        <dbReference type="EMBL" id="EKS45864.1"/>
    </source>
</evidence>
<reference evidence="1 2" key="1">
    <citation type="journal article" date="2013" name="Genome Announc.">
        <title>Whole Genome Sequencing and Comparative Analysis of Bartonella bacilliformis Strain INS, the Causative Agent of Carrion's Disease.</title>
        <authorList>
            <person name="Tarazona D."/>
            <person name="Padilla C."/>
            <person name="Caceres O."/>
            <person name="Montenegro J.D."/>
            <person name="Bailon H."/>
            <person name="Ventura G."/>
            <person name="Mendoza G."/>
            <person name="Anaya E."/>
            <person name="Guio H."/>
        </authorList>
    </citation>
    <scope>NUCLEOTIDE SEQUENCE [LARGE SCALE GENOMIC DNA]</scope>
    <source>
        <strain evidence="1 2">INS</strain>
    </source>
</reference>